<evidence type="ECO:0000313" key="1">
    <source>
        <dbReference type="EMBL" id="KRK74231.1"/>
    </source>
</evidence>
<sequence>MENVEMLLDYCYTHPQSYTTETERYQNAVALILPDTLILPEPGSLFPPNALDALRLPQELIAKRPDIIAWLARLVNPEEPPVAQQLWLTTSHVLAKRALYIEVAFES</sequence>
<proteinExistence type="predicted"/>
<dbReference type="OrthoDB" id="2294460at2"/>
<accession>A0A0R1K4P1</accession>
<gene>
    <name evidence="1" type="ORF">FD02_GL000828</name>
</gene>
<organism evidence="1 2">
    <name type="scientific">Lacticaseibacillus nasuensis JCM 17158</name>
    <dbReference type="NCBI Taxonomy" id="1291734"/>
    <lineage>
        <taxon>Bacteria</taxon>
        <taxon>Bacillati</taxon>
        <taxon>Bacillota</taxon>
        <taxon>Bacilli</taxon>
        <taxon>Lactobacillales</taxon>
        <taxon>Lactobacillaceae</taxon>
        <taxon>Lacticaseibacillus</taxon>
    </lineage>
</organism>
<protein>
    <submittedName>
        <fullName evidence="1">Uncharacterized protein</fullName>
    </submittedName>
</protein>
<dbReference type="Proteomes" id="UP000051804">
    <property type="component" value="Unassembled WGS sequence"/>
</dbReference>
<dbReference type="RefSeq" id="WP_054722212.1">
    <property type="nucleotide sequence ID" value="NZ_BBAM01000011.1"/>
</dbReference>
<dbReference type="EMBL" id="AZDJ01000001">
    <property type="protein sequence ID" value="KRK74231.1"/>
    <property type="molecule type" value="Genomic_DNA"/>
</dbReference>
<dbReference type="PATRIC" id="fig|1291734.4.peg.854"/>
<evidence type="ECO:0000313" key="2">
    <source>
        <dbReference type="Proteomes" id="UP000051804"/>
    </source>
</evidence>
<dbReference type="AlphaFoldDB" id="A0A0R1K4P1"/>
<reference evidence="1 2" key="1">
    <citation type="journal article" date="2015" name="Genome Announc.">
        <title>Expanding the biotechnology potential of lactobacilli through comparative genomics of 213 strains and associated genera.</title>
        <authorList>
            <person name="Sun Z."/>
            <person name="Harris H.M."/>
            <person name="McCann A."/>
            <person name="Guo C."/>
            <person name="Argimon S."/>
            <person name="Zhang W."/>
            <person name="Yang X."/>
            <person name="Jeffery I.B."/>
            <person name="Cooney J.C."/>
            <person name="Kagawa T.F."/>
            <person name="Liu W."/>
            <person name="Song Y."/>
            <person name="Salvetti E."/>
            <person name="Wrobel A."/>
            <person name="Rasinkangas P."/>
            <person name="Parkhill J."/>
            <person name="Rea M.C."/>
            <person name="O'Sullivan O."/>
            <person name="Ritari J."/>
            <person name="Douillard F.P."/>
            <person name="Paul Ross R."/>
            <person name="Yang R."/>
            <person name="Briner A.E."/>
            <person name="Felis G.E."/>
            <person name="de Vos W.M."/>
            <person name="Barrangou R."/>
            <person name="Klaenhammer T.R."/>
            <person name="Caufield P.W."/>
            <person name="Cui Y."/>
            <person name="Zhang H."/>
            <person name="O'Toole P.W."/>
        </authorList>
    </citation>
    <scope>NUCLEOTIDE SEQUENCE [LARGE SCALE GENOMIC DNA]</scope>
    <source>
        <strain evidence="1 2">JCM 17158</strain>
    </source>
</reference>
<dbReference type="STRING" id="1291734.FD02_GL000828"/>
<name>A0A0R1K4P1_9LACO</name>
<keyword evidence="2" id="KW-1185">Reference proteome</keyword>
<comment type="caution">
    <text evidence="1">The sequence shown here is derived from an EMBL/GenBank/DDBJ whole genome shotgun (WGS) entry which is preliminary data.</text>
</comment>